<comment type="similarity">
    <text evidence="2">Belongs to the bacterial solute-binding protein 1 family.</text>
</comment>
<dbReference type="AlphaFoldDB" id="A0A7V3YHD4"/>
<evidence type="ECO:0000256" key="4">
    <source>
        <dbReference type="ARBA" id="ARBA00022729"/>
    </source>
</evidence>
<sequence length="463" mass="53077">MKRWLLWVVLVFFVGSSVALAEEVTLRILSLPWPQTPVEQRLANEIFTQKTGIKVVIESPPYQFVEYKIREIIDSKSDEYDLFEYDSQWIGEMVLAGGLERLDTPEYLFSPESTINFERDFIQGFATYIGKFPTLGDDALLPGEAWKNYADKPLYGLPWTCGGLIFSYRKDLYAEAGIPGPPDTWDEMLEYAKKLTVDLDGDGKIDRYGMAWYATRLSDGITQQWLPFHFSFGAELWDPKTWTAQGIINSDRAVEALQFFVDFNLKHKVVDPATANWFVDEIMNAATQDKCAMWFTWVSFANVADNPALSKTAGKWGYTVMPGYRDPQTGQIRRASTFGSQGIGINAFSKHKKEAWLYLQWLKSYEIEKMLVDDPTAGYASARTDLLEYQKQFEPKWASIRTIIEGIARDVWTWPEYAELLDIQQRELNLAYIGKKTPKEALDNIALLQQQVLDTSPNNPKNR</sequence>
<keyword evidence="3" id="KW-0813">Transport</keyword>
<evidence type="ECO:0000313" key="5">
    <source>
        <dbReference type="EMBL" id="HGI31113.1"/>
    </source>
</evidence>
<dbReference type="EMBL" id="DTFV01000110">
    <property type="protein sequence ID" value="HGI31113.1"/>
    <property type="molecule type" value="Genomic_DNA"/>
</dbReference>
<reference evidence="5" key="1">
    <citation type="journal article" date="2020" name="mSystems">
        <title>Genome- and Community-Level Interaction Insights into Carbon Utilization and Element Cycling Functions of Hydrothermarchaeota in Hydrothermal Sediment.</title>
        <authorList>
            <person name="Zhou Z."/>
            <person name="Liu Y."/>
            <person name="Xu W."/>
            <person name="Pan J."/>
            <person name="Luo Z.H."/>
            <person name="Li M."/>
        </authorList>
    </citation>
    <scope>NUCLEOTIDE SEQUENCE [LARGE SCALE GENOMIC DNA]</scope>
    <source>
        <strain evidence="5">SpSt-747</strain>
    </source>
</reference>
<dbReference type="PANTHER" id="PTHR43649">
    <property type="entry name" value="ARABINOSE-BINDING PROTEIN-RELATED"/>
    <property type="match status" value="1"/>
</dbReference>
<protein>
    <submittedName>
        <fullName evidence="5">Sugar ABC transporter substrate-binding protein</fullName>
    </submittedName>
</protein>
<dbReference type="SUPFAM" id="SSF53850">
    <property type="entry name" value="Periplasmic binding protein-like II"/>
    <property type="match status" value="1"/>
</dbReference>
<comment type="subcellular location">
    <subcellularLocation>
        <location evidence="1">Periplasm</location>
    </subcellularLocation>
</comment>
<gene>
    <name evidence="5" type="ORF">ENV30_07405</name>
</gene>
<dbReference type="Gene3D" id="3.40.190.10">
    <property type="entry name" value="Periplasmic binding protein-like II"/>
    <property type="match status" value="2"/>
</dbReference>
<dbReference type="InterPro" id="IPR006059">
    <property type="entry name" value="SBP"/>
</dbReference>
<dbReference type="InterPro" id="IPR050490">
    <property type="entry name" value="Bact_solute-bd_prot1"/>
</dbReference>
<dbReference type="Pfam" id="PF01547">
    <property type="entry name" value="SBP_bac_1"/>
    <property type="match status" value="1"/>
</dbReference>
<dbReference type="PANTHER" id="PTHR43649:SF34">
    <property type="entry name" value="ABC TRANSPORTER PERIPLASMIC-BINDING PROTEIN YCJN-RELATED"/>
    <property type="match status" value="1"/>
</dbReference>
<name>A0A7V3YHD4_9BACT</name>
<keyword evidence="4" id="KW-0732">Signal</keyword>
<evidence type="ECO:0000256" key="1">
    <source>
        <dbReference type="ARBA" id="ARBA00004418"/>
    </source>
</evidence>
<organism evidence="5">
    <name type="scientific">Candidatus Caldatribacterium californiense</name>
    <dbReference type="NCBI Taxonomy" id="1454726"/>
    <lineage>
        <taxon>Bacteria</taxon>
        <taxon>Pseudomonadati</taxon>
        <taxon>Atribacterota</taxon>
        <taxon>Atribacteria</taxon>
        <taxon>Atribacterales</taxon>
        <taxon>Candidatus Caldatribacteriaceae</taxon>
        <taxon>Candidatus Caldatribacterium</taxon>
    </lineage>
</organism>
<proteinExistence type="inferred from homology"/>
<dbReference type="CDD" id="cd13585">
    <property type="entry name" value="PBP2_TMBP_like"/>
    <property type="match status" value="1"/>
</dbReference>
<accession>A0A7V3YHD4</accession>
<evidence type="ECO:0000256" key="2">
    <source>
        <dbReference type="ARBA" id="ARBA00008520"/>
    </source>
</evidence>
<dbReference type="GO" id="GO:0042597">
    <property type="term" value="C:periplasmic space"/>
    <property type="evidence" value="ECO:0007669"/>
    <property type="project" value="UniProtKB-SubCell"/>
</dbReference>
<evidence type="ECO:0000256" key="3">
    <source>
        <dbReference type="ARBA" id="ARBA00022448"/>
    </source>
</evidence>
<comment type="caution">
    <text evidence="5">The sequence shown here is derived from an EMBL/GenBank/DDBJ whole genome shotgun (WGS) entry which is preliminary data.</text>
</comment>